<protein>
    <recommendedName>
        <fullName evidence="3">Transposase</fullName>
    </recommendedName>
</protein>
<organism evidence="1 2">
    <name type="scientific">Nitrosospira multiformis</name>
    <dbReference type="NCBI Taxonomy" id="1231"/>
    <lineage>
        <taxon>Bacteria</taxon>
        <taxon>Pseudomonadati</taxon>
        <taxon>Pseudomonadota</taxon>
        <taxon>Betaproteobacteria</taxon>
        <taxon>Nitrosomonadales</taxon>
        <taxon>Nitrosomonadaceae</taxon>
        <taxon>Nitrosospira</taxon>
    </lineage>
</organism>
<accession>A0ABY0TEE2</accession>
<sequence>MSEMKHKNFADECKASMVLEALRGIRTVNEIGQELGSIRRK</sequence>
<evidence type="ECO:0000313" key="2">
    <source>
        <dbReference type="Proteomes" id="UP000183471"/>
    </source>
</evidence>
<dbReference type="Proteomes" id="UP000183471">
    <property type="component" value="Unassembled WGS sequence"/>
</dbReference>
<gene>
    <name evidence="1" type="ORF">SAMN05216402_1937</name>
</gene>
<comment type="caution">
    <text evidence="1">The sequence shown here is derived from an EMBL/GenBank/DDBJ whole genome shotgun (WGS) entry which is preliminary data.</text>
</comment>
<keyword evidence="2" id="KW-1185">Reference proteome</keyword>
<evidence type="ECO:0000313" key="1">
    <source>
        <dbReference type="EMBL" id="SDQ70437.1"/>
    </source>
</evidence>
<proteinExistence type="predicted"/>
<name>A0ABY0TEE2_9PROT</name>
<reference evidence="1 2" key="1">
    <citation type="submission" date="2016-10" db="EMBL/GenBank/DDBJ databases">
        <authorList>
            <person name="Varghese N."/>
            <person name="Submissions S."/>
        </authorList>
    </citation>
    <scope>NUCLEOTIDE SEQUENCE [LARGE SCALE GENOMIC DNA]</scope>
    <source>
        <strain evidence="1 2">Nl1</strain>
    </source>
</reference>
<dbReference type="RefSeq" id="WP_256324097.1">
    <property type="nucleotide sequence ID" value="NZ_FNKY01000001.1"/>
</dbReference>
<dbReference type="EMBL" id="FNKY01000001">
    <property type="protein sequence ID" value="SDQ70437.1"/>
    <property type="molecule type" value="Genomic_DNA"/>
</dbReference>
<evidence type="ECO:0008006" key="3">
    <source>
        <dbReference type="Google" id="ProtNLM"/>
    </source>
</evidence>